<reference evidence="2" key="1">
    <citation type="submission" date="2020-01" db="EMBL/GenBank/DDBJ databases">
        <authorList>
            <person name="Meier V. D."/>
            <person name="Meier V D."/>
        </authorList>
    </citation>
    <scope>NUCLEOTIDE SEQUENCE</scope>
    <source>
        <strain evidence="2">HLG_WM_MAG_05</strain>
    </source>
</reference>
<proteinExistence type="predicted"/>
<accession>A0A6S6TEU3</accession>
<keyword evidence="1" id="KW-1133">Transmembrane helix</keyword>
<dbReference type="Pfam" id="PF09601">
    <property type="entry name" value="DUF2459"/>
    <property type="match status" value="1"/>
</dbReference>
<evidence type="ECO:0008006" key="3">
    <source>
        <dbReference type="Google" id="ProtNLM"/>
    </source>
</evidence>
<name>A0A6S6TEU3_9BACT</name>
<dbReference type="AlphaFoldDB" id="A0A6S6TEU3"/>
<feature type="transmembrane region" description="Helical" evidence="1">
    <location>
        <begin position="7"/>
        <end position="32"/>
    </location>
</feature>
<keyword evidence="1" id="KW-0472">Membrane</keyword>
<dbReference type="EMBL" id="CACVAU010000044">
    <property type="protein sequence ID" value="CAA6815019.1"/>
    <property type="molecule type" value="Genomic_DNA"/>
</dbReference>
<dbReference type="InterPro" id="IPR011727">
    <property type="entry name" value="CHP02117"/>
</dbReference>
<gene>
    <name evidence="2" type="ORF">HELGO_WM4316</name>
</gene>
<sequence length="211" mass="25112">MKKTLKYLLYLLTFPLLITFIYSVIAYIFTFFPKEVNSEFLNKDQKIFLLYNEMHSDIVFNIKDFNCSLFPKFKNKKQGYLAFGWGDKETYLNTPTWNDLHIFTALEALFLNTPTLMHVSYIEDIYHYKNIKTIRISSKQKFKLKTSILESFNFKGNQYRGYGRKDFFYTAKGNYNLINTCNTWTGDQLRDINVSMYYWTPFTQSVTTALP</sequence>
<protein>
    <recommendedName>
        <fullName evidence="3">DUF2459 domain-containing protein</fullName>
    </recommendedName>
</protein>
<evidence type="ECO:0000256" key="1">
    <source>
        <dbReference type="SAM" id="Phobius"/>
    </source>
</evidence>
<organism evidence="2">
    <name type="scientific">uncultured Sulfurovum sp</name>
    <dbReference type="NCBI Taxonomy" id="269237"/>
    <lineage>
        <taxon>Bacteria</taxon>
        <taxon>Pseudomonadati</taxon>
        <taxon>Campylobacterota</taxon>
        <taxon>Epsilonproteobacteria</taxon>
        <taxon>Campylobacterales</taxon>
        <taxon>Sulfurovaceae</taxon>
        <taxon>Sulfurovum</taxon>
        <taxon>environmental samples</taxon>
    </lineage>
</organism>
<evidence type="ECO:0000313" key="2">
    <source>
        <dbReference type="EMBL" id="CAA6815019.1"/>
    </source>
</evidence>
<keyword evidence="1" id="KW-0812">Transmembrane</keyword>